<feature type="signal peptide" evidence="1">
    <location>
        <begin position="1"/>
        <end position="23"/>
    </location>
</feature>
<gene>
    <name evidence="2" type="ORF">SLEP1_g42787</name>
</gene>
<dbReference type="Proteomes" id="UP001054252">
    <property type="component" value="Unassembled WGS sequence"/>
</dbReference>
<reference evidence="2 3" key="1">
    <citation type="journal article" date="2021" name="Commun. Biol.">
        <title>The genome of Shorea leprosula (Dipterocarpaceae) highlights the ecological relevance of drought in aseasonal tropical rainforests.</title>
        <authorList>
            <person name="Ng K.K.S."/>
            <person name="Kobayashi M.J."/>
            <person name="Fawcett J.A."/>
            <person name="Hatakeyama M."/>
            <person name="Paape T."/>
            <person name="Ng C.H."/>
            <person name="Ang C.C."/>
            <person name="Tnah L.H."/>
            <person name="Lee C.T."/>
            <person name="Nishiyama T."/>
            <person name="Sese J."/>
            <person name="O'Brien M.J."/>
            <person name="Copetti D."/>
            <person name="Mohd Noor M.I."/>
            <person name="Ong R.C."/>
            <person name="Putra M."/>
            <person name="Sireger I.Z."/>
            <person name="Indrioko S."/>
            <person name="Kosugi Y."/>
            <person name="Izuno A."/>
            <person name="Isagi Y."/>
            <person name="Lee S.L."/>
            <person name="Shimizu K.K."/>
        </authorList>
    </citation>
    <scope>NUCLEOTIDE SEQUENCE [LARGE SCALE GENOMIC DNA]</scope>
    <source>
        <strain evidence="2">214</strain>
    </source>
</reference>
<protein>
    <submittedName>
        <fullName evidence="2">Uncharacterized protein</fullName>
    </submittedName>
</protein>
<organism evidence="2 3">
    <name type="scientific">Rubroshorea leprosula</name>
    <dbReference type="NCBI Taxonomy" id="152421"/>
    <lineage>
        <taxon>Eukaryota</taxon>
        <taxon>Viridiplantae</taxon>
        <taxon>Streptophyta</taxon>
        <taxon>Embryophyta</taxon>
        <taxon>Tracheophyta</taxon>
        <taxon>Spermatophyta</taxon>
        <taxon>Magnoliopsida</taxon>
        <taxon>eudicotyledons</taxon>
        <taxon>Gunneridae</taxon>
        <taxon>Pentapetalae</taxon>
        <taxon>rosids</taxon>
        <taxon>malvids</taxon>
        <taxon>Malvales</taxon>
        <taxon>Dipterocarpaceae</taxon>
        <taxon>Rubroshorea</taxon>
    </lineage>
</organism>
<dbReference type="EMBL" id="BPVZ01000105">
    <property type="protein sequence ID" value="GKV34413.1"/>
    <property type="molecule type" value="Genomic_DNA"/>
</dbReference>
<keyword evidence="1" id="KW-0732">Signal</keyword>
<dbReference type="AlphaFoldDB" id="A0AAV5LBC6"/>
<evidence type="ECO:0000313" key="2">
    <source>
        <dbReference type="EMBL" id="GKV34413.1"/>
    </source>
</evidence>
<sequence length="71" mass="8175">MNFSSSFLLILLVSHLFHHSAFAIRRLEDFGADKLRNTSMGLQDTTYVEDYHHVQRKQLHEVHSGPNPIGN</sequence>
<evidence type="ECO:0000313" key="3">
    <source>
        <dbReference type="Proteomes" id="UP001054252"/>
    </source>
</evidence>
<accession>A0AAV5LBC6</accession>
<comment type="caution">
    <text evidence="2">The sequence shown here is derived from an EMBL/GenBank/DDBJ whole genome shotgun (WGS) entry which is preliminary data.</text>
</comment>
<feature type="chain" id="PRO_5043630011" evidence="1">
    <location>
        <begin position="24"/>
        <end position="71"/>
    </location>
</feature>
<name>A0AAV5LBC6_9ROSI</name>
<proteinExistence type="predicted"/>
<evidence type="ECO:0000256" key="1">
    <source>
        <dbReference type="SAM" id="SignalP"/>
    </source>
</evidence>
<keyword evidence="3" id="KW-1185">Reference proteome</keyword>